<dbReference type="Gene3D" id="3.20.20.140">
    <property type="entry name" value="Metal-dependent hydrolases"/>
    <property type="match status" value="1"/>
</dbReference>
<keyword evidence="1" id="KW-0378">Hydrolase</keyword>
<dbReference type="InterPro" id="IPR032466">
    <property type="entry name" value="Metal_Hydrolase"/>
</dbReference>
<keyword evidence="4" id="KW-1185">Reference proteome</keyword>
<evidence type="ECO:0000256" key="1">
    <source>
        <dbReference type="ARBA" id="ARBA00022801"/>
    </source>
</evidence>
<protein>
    <submittedName>
        <fullName evidence="3">TatD DNase family protein</fullName>
    </submittedName>
</protein>
<evidence type="ECO:0000313" key="3">
    <source>
        <dbReference type="EMBL" id="SJZ72246.1"/>
    </source>
</evidence>
<keyword evidence="2" id="KW-0479">Metal-binding</keyword>
<dbReference type="PIRSF" id="PIRSF005902">
    <property type="entry name" value="DNase_TatD"/>
    <property type="match status" value="1"/>
</dbReference>
<accession>A0A1T4MZG7</accession>
<dbReference type="Pfam" id="PF01026">
    <property type="entry name" value="TatD_DNase"/>
    <property type="match status" value="1"/>
</dbReference>
<feature type="binding site" evidence="2">
    <location>
        <position position="211"/>
    </location>
    <ligand>
        <name>a divalent metal cation</name>
        <dbReference type="ChEBI" id="CHEBI:60240"/>
        <label>1</label>
    </ligand>
</feature>
<dbReference type="Proteomes" id="UP000189941">
    <property type="component" value="Unassembled WGS sequence"/>
</dbReference>
<dbReference type="OrthoDB" id="9810005at2"/>
<name>A0A1T4MZG7_9LACT</name>
<gene>
    <name evidence="3" type="ORF">SAMN02746011_01596</name>
</gene>
<dbReference type="EMBL" id="FUWO01000015">
    <property type="protein sequence ID" value="SJZ72246.1"/>
    <property type="molecule type" value="Genomic_DNA"/>
</dbReference>
<dbReference type="AlphaFoldDB" id="A0A1T4MZG7"/>
<dbReference type="InterPro" id="IPR001130">
    <property type="entry name" value="TatD-like"/>
</dbReference>
<dbReference type="InterPro" id="IPR018228">
    <property type="entry name" value="DNase_TatD-rel_CS"/>
</dbReference>
<feature type="binding site" evidence="2">
    <location>
        <position position="163"/>
    </location>
    <ligand>
        <name>a divalent metal cation</name>
        <dbReference type="ChEBI" id="CHEBI:60240"/>
        <label>2</label>
    </ligand>
</feature>
<dbReference type="PROSITE" id="PS01137">
    <property type="entry name" value="TATD_1"/>
    <property type="match status" value="1"/>
</dbReference>
<feature type="binding site" evidence="2">
    <location>
        <position position="136"/>
    </location>
    <ligand>
        <name>a divalent metal cation</name>
        <dbReference type="ChEBI" id="CHEBI:60240"/>
        <label>2</label>
    </ligand>
</feature>
<feature type="binding site" evidence="2">
    <location>
        <position position="10"/>
    </location>
    <ligand>
        <name>a divalent metal cation</name>
        <dbReference type="ChEBI" id="CHEBI:60240"/>
        <label>1</label>
    </ligand>
</feature>
<feature type="binding site" evidence="2">
    <location>
        <position position="8"/>
    </location>
    <ligand>
        <name>a divalent metal cation</name>
        <dbReference type="ChEBI" id="CHEBI:60240"/>
        <label>1</label>
    </ligand>
</feature>
<dbReference type="PANTHER" id="PTHR46124:SF2">
    <property type="entry name" value="D-AMINOACYL-TRNA DEACYLASE"/>
    <property type="match status" value="1"/>
</dbReference>
<reference evidence="4" key="1">
    <citation type="submission" date="2017-02" db="EMBL/GenBank/DDBJ databases">
        <authorList>
            <person name="Varghese N."/>
            <person name="Submissions S."/>
        </authorList>
    </citation>
    <scope>NUCLEOTIDE SEQUENCE [LARGE SCALE GENOMIC DNA]</scope>
    <source>
        <strain evidence="4">DSM 15739</strain>
    </source>
</reference>
<dbReference type="STRING" id="1121925.SAMN02746011_01596"/>
<proteinExistence type="predicted"/>
<feature type="binding site" evidence="2">
    <location>
        <position position="91"/>
    </location>
    <ligand>
        <name>a divalent metal cation</name>
        <dbReference type="ChEBI" id="CHEBI:60240"/>
        <label>1</label>
    </ligand>
</feature>
<dbReference type="PANTHER" id="PTHR46124">
    <property type="entry name" value="D-AMINOACYL-TRNA DEACYLASE"/>
    <property type="match status" value="1"/>
</dbReference>
<evidence type="ECO:0000313" key="4">
    <source>
        <dbReference type="Proteomes" id="UP000189941"/>
    </source>
</evidence>
<sequence length="263" mass="30306">MTNLIDTHFHFDFIKKDSLRQQLLTEMEQASLELVAQTVLPSEYERLITQDNKPCKVSLGFHPWWIENQKTAESELVVFKKWASQTRLIGEIGLDFSDKRIAVAPQAIQISIFKQLIQQVVSYSQNSQEPYILSIHAVRAVTAVLDILEACHVMQENIIPIIHWFSGTSDELTRLIKMGCYLSINPRMLTTKKGRAYVTQVPRERLLLETDWPSHPITLESDLQTLISQFKVTLPQLVEKLSALRDEEMLEVIMVNQQKVYGK</sequence>
<dbReference type="SUPFAM" id="SSF51556">
    <property type="entry name" value="Metallo-dependent hydrolases"/>
    <property type="match status" value="1"/>
</dbReference>
<evidence type="ECO:0000256" key="2">
    <source>
        <dbReference type="PIRSR" id="PIRSR005902-1"/>
    </source>
</evidence>
<organism evidence="3 4">
    <name type="scientific">Globicatella sulfidifaciens DSM 15739</name>
    <dbReference type="NCBI Taxonomy" id="1121925"/>
    <lineage>
        <taxon>Bacteria</taxon>
        <taxon>Bacillati</taxon>
        <taxon>Bacillota</taxon>
        <taxon>Bacilli</taxon>
        <taxon>Lactobacillales</taxon>
        <taxon>Aerococcaceae</taxon>
        <taxon>Globicatella</taxon>
    </lineage>
</organism>
<dbReference type="RefSeq" id="WP_078756303.1">
    <property type="nucleotide sequence ID" value="NZ_FUWO01000015.1"/>
</dbReference>
<dbReference type="GO" id="GO:0046872">
    <property type="term" value="F:metal ion binding"/>
    <property type="evidence" value="ECO:0007669"/>
    <property type="project" value="UniProtKB-KW"/>
</dbReference>
<dbReference type="GO" id="GO:0016788">
    <property type="term" value="F:hydrolase activity, acting on ester bonds"/>
    <property type="evidence" value="ECO:0007669"/>
    <property type="project" value="InterPro"/>
</dbReference>